<dbReference type="InterPro" id="IPR011706">
    <property type="entry name" value="Cu-oxidase_C"/>
</dbReference>
<dbReference type="RefSeq" id="XP_069232573.1">
    <property type="nucleotide sequence ID" value="XM_069370429.1"/>
</dbReference>
<evidence type="ECO:0000256" key="2">
    <source>
        <dbReference type="ARBA" id="ARBA00022723"/>
    </source>
</evidence>
<evidence type="ECO:0000259" key="9">
    <source>
        <dbReference type="Pfam" id="PF07732"/>
    </source>
</evidence>
<dbReference type="InterPro" id="IPR011707">
    <property type="entry name" value="Cu-oxidase-like_N"/>
</dbReference>
<dbReference type="GO" id="GO:0016491">
    <property type="term" value="F:oxidoreductase activity"/>
    <property type="evidence" value="ECO:0007669"/>
    <property type="project" value="UniProtKB-KW"/>
</dbReference>
<proteinExistence type="inferred from homology"/>
<protein>
    <recommendedName>
        <fullName evidence="12">Multicopper oxidase</fullName>
    </recommendedName>
</protein>
<evidence type="ECO:0000313" key="10">
    <source>
        <dbReference type="EMBL" id="KAL1589468.1"/>
    </source>
</evidence>
<feature type="domain" description="Plastocyanin-like" evidence="9">
    <location>
        <begin position="264"/>
        <end position="381"/>
    </location>
</feature>
<name>A0AB34KXG2_9PEZI</name>
<dbReference type="Pfam" id="PF07732">
    <property type="entry name" value="Cu-oxidase_3"/>
    <property type="match status" value="1"/>
</dbReference>
<dbReference type="Proteomes" id="UP000803884">
    <property type="component" value="Unassembled WGS sequence"/>
</dbReference>
<feature type="compositionally biased region" description="Polar residues" evidence="5">
    <location>
        <begin position="89"/>
        <end position="103"/>
    </location>
</feature>
<comment type="similarity">
    <text evidence="1">Belongs to the multicopper oxidase family.</text>
</comment>
<dbReference type="PANTHER" id="PTHR11709">
    <property type="entry name" value="MULTI-COPPER OXIDASE"/>
    <property type="match status" value="1"/>
</dbReference>
<dbReference type="Pfam" id="PF07731">
    <property type="entry name" value="Cu-oxidase_2"/>
    <property type="match status" value="1"/>
</dbReference>
<dbReference type="InterPro" id="IPR001117">
    <property type="entry name" value="Cu-oxidase_2nd"/>
</dbReference>
<feature type="region of interest" description="Disordered" evidence="5">
    <location>
        <begin position="146"/>
        <end position="188"/>
    </location>
</feature>
<feature type="signal peptide" evidence="6">
    <location>
        <begin position="1"/>
        <end position="17"/>
    </location>
</feature>
<evidence type="ECO:0000256" key="4">
    <source>
        <dbReference type="ARBA" id="ARBA00023008"/>
    </source>
</evidence>
<evidence type="ECO:0008006" key="12">
    <source>
        <dbReference type="Google" id="ProtNLM"/>
    </source>
</evidence>
<feature type="domain" description="Plastocyanin-like" evidence="8">
    <location>
        <begin position="634"/>
        <end position="755"/>
    </location>
</feature>
<keyword evidence="4" id="KW-0186">Copper</keyword>
<dbReference type="GO" id="GO:0005507">
    <property type="term" value="F:copper ion binding"/>
    <property type="evidence" value="ECO:0007669"/>
    <property type="project" value="InterPro"/>
</dbReference>
<dbReference type="AlphaFoldDB" id="A0AB34KXG2"/>
<evidence type="ECO:0000256" key="5">
    <source>
        <dbReference type="SAM" id="MobiDB-lite"/>
    </source>
</evidence>
<evidence type="ECO:0000256" key="1">
    <source>
        <dbReference type="ARBA" id="ARBA00010609"/>
    </source>
</evidence>
<dbReference type="PROSITE" id="PS00079">
    <property type="entry name" value="MULTICOPPER_OXIDASE1"/>
    <property type="match status" value="1"/>
</dbReference>
<keyword evidence="2" id="KW-0479">Metal-binding</keyword>
<dbReference type="InterPro" id="IPR033138">
    <property type="entry name" value="Cu_oxidase_CS"/>
</dbReference>
<evidence type="ECO:0000256" key="3">
    <source>
        <dbReference type="ARBA" id="ARBA00023002"/>
    </source>
</evidence>
<dbReference type="PANTHER" id="PTHR11709:SF145">
    <property type="entry name" value="LCC1"/>
    <property type="match status" value="1"/>
</dbReference>
<reference evidence="10 11" key="1">
    <citation type="journal article" date="2020" name="Microbiol. Resour. Announc.">
        <title>Draft Genome Sequence of a Cladosporium Species Isolated from the Mesophotic Ascidian Didemnum maculosum.</title>
        <authorList>
            <person name="Gioti A."/>
            <person name="Siaperas R."/>
            <person name="Nikolaivits E."/>
            <person name="Le Goff G."/>
            <person name="Ouazzani J."/>
            <person name="Kotoulas G."/>
            <person name="Topakas E."/>
        </authorList>
    </citation>
    <scope>NUCLEOTIDE SEQUENCE [LARGE SCALE GENOMIC DNA]</scope>
    <source>
        <strain evidence="10 11">TM138-S3</strain>
    </source>
</reference>
<dbReference type="GeneID" id="96003267"/>
<dbReference type="Gene3D" id="2.60.40.420">
    <property type="entry name" value="Cupredoxins - blue copper proteins"/>
    <property type="match status" value="3"/>
</dbReference>
<keyword evidence="11" id="KW-1185">Reference proteome</keyword>
<sequence length="787" mass="86631">MRGAWSMTALAVGSVAAQERPDWQNMNTIDWRTFGQWIPPSSEAPAPASASPPSLPPTPLQFTQKAPKGYPAHPPAWTPTQHAVAKQVAQESPQNWAATPESPSVTVVYEAVTSTVYTTIDVTETSCPATHSACPAAIAWVTAASWEEPTSDPSDAPEPPHSSKAPFEPPTKPSKTGIPHKPWPTKPVPTDCELPTTPLTNMEQVGNSTWGTLCNPTFPKWLDSEDGKPYTSAPWGDKTTKNSDATVVGDLPDTGDTRYYEFNITRDRISTDGVLRDVILINGQFPGPLIEANWGDMIEVTVHNQIGHPFEGTSVHWHGMLQRETPWYDGVPAVGQCPIAPFHSFTYKYRADIHGTSWYHAHYSAQYTGGIVGPMQIYGPNSQDYDIDIGPVMISDWFHVPYFSIVADAVGTDLSVIPPVSDNVLINGRAQHDCSKRTYDNSSQWLASNLESDIEWTCVDNAPLSKFRFESGKTHRLRLSNIGADGIMKFSIDGHKMTVIAVDYVPIEPREANVITLGVGQRSDVIVKADNFAQSAYWMRVSAPGGEACGGSEAPQTLAAIYYDHADTSKLPTTYSAYNSTECVNDPLESTVPDYKITPSPNPFVQNLELSLVMNATGNYEWQINNQTFRANFNEPILFKAAEGNVSYPLQPQWAVHNFDKNNTVVLNVTNKTPFAHPFHLHGHNMYVLDEGPGVWDGSTVNHPNPARRDIQTIRASGFAALQFEADNPGVWPFHCHVAWHLSGGLAMNVMSRPEDILEIPNVMPQTCVDWDWYSNHNVVDQIDAGS</sequence>
<dbReference type="InterPro" id="IPR008972">
    <property type="entry name" value="Cupredoxin"/>
</dbReference>
<evidence type="ECO:0000259" key="7">
    <source>
        <dbReference type="Pfam" id="PF00394"/>
    </source>
</evidence>
<dbReference type="InterPro" id="IPR045087">
    <property type="entry name" value="Cu-oxidase_fam"/>
</dbReference>
<dbReference type="Pfam" id="PF00394">
    <property type="entry name" value="Cu-oxidase"/>
    <property type="match status" value="1"/>
</dbReference>
<dbReference type="CDD" id="cd13854">
    <property type="entry name" value="CuRO_1_MaLCC_like"/>
    <property type="match status" value="1"/>
</dbReference>
<keyword evidence="6" id="KW-0732">Signal</keyword>
<evidence type="ECO:0000259" key="8">
    <source>
        <dbReference type="Pfam" id="PF07731"/>
    </source>
</evidence>
<evidence type="ECO:0000313" key="11">
    <source>
        <dbReference type="Proteomes" id="UP000803884"/>
    </source>
</evidence>
<feature type="domain" description="Plastocyanin-like" evidence="7">
    <location>
        <begin position="391"/>
        <end position="565"/>
    </location>
</feature>
<organism evidence="10 11">
    <name type="scientific">Cladosporium halotolerans</name>
    <dbReference type="NCBI Taxonomy" id="1052096"/>
    <lineage>
        <taxon>Eukaryota</taxon>
        <taxon>Fungi</taxon>
        <taxon>Dikarya</taxon>
        <taxon>Ascomycota</taxon>
        <taxon>Pezizomycotina</taxon>
        <taxon>Dothideomycetes</taxon>
        <taxon>Dothideomycetidae</taxon>
        <taxon>Cladosporiales</taxon>
        <taxon>Cladosporiaceae</taxon>
        <taxon>Cladosporium</taxon>
    </lineage>
</organism>
<dbReference type="EMBL" id="JAAQHG020000004">
    <property type="protein sequence ID" value="KAL1589468.1"/>
    <property type="molecule type" value="Genomic_DNA"/>
</dbReference>
<keyword evidence="3" id="KW-0560">Oxidoreductase</keyword>
<feature type="region of interest" description="Disordered" evidence="5">
    <location>
        <begin position="35"/>
        <end position="103"/>
    </location>
</feature>
<dbReference type="SUPFAM" id="SSF49503">
    <property type="entry name" value="Cupredoxins"/>
    <property type="match status" value="3"/>
</dbReference>
<comment type="caution">
    <text evidence="10">The sequence shown here is derived from an EMBL/GenBank/DDBJ whole genome shotgun (WGS) entry which is preliminary data.</text>
</comment>
<feature type="compositionally biased region" description="Low complexity" evidence="5">
    <location>
        <begin position="39"/>
        <end position="52"/>
    </location>
</feature>
<feature type="chain" id="PRO_5044220142" description="Multicopper oxidase" evidence="6">
    <location>
        <begin position="18"/>
        <end position="787"/>
    </location>
</feature>
<dbReference type="CDD" id="cd13901">
    <property type="entry name" value="CuRO_3_MaLCC_like"/>
    <property type="match status" value="1"/>
</dbReference>
<accession>A0AB34KXG2</accession>
<gene>
    <name evidence="10" type="ORF">WHR41_01823</name>
</gene>
<evidence type="ECO:0000256" key="6">
    <source>
        <dbReference type="SAM" id="SignalP"/>
    </source>
</evidence>
<dbReference type="PROSITE" id="PS00080">
    <property type="entry name" value="MULTICOPPER_OXIDASE2"/>
    <property type="match status" value="1"/>
</dbReference>
<dbReference type="InterPro" id="IPR002355">
    <property type="entry name" value="Cu_oxidase_Cu_BS"/>
</dbReference>